<accession>A0A1Y6AYK8</accession>
<evidence type="ECO:0000313" key="2">
    <source>
        <dbReference type="Proteomes" id="UP000194439"/>
    </source>
</evidence>
<reference evidence="2" key="1">
    <citation type="submission" date="2017-04" db="EMBL/GenBank/DDBJ databases">
        <authorList>
            <person name="Criscuolo A."/>
        </authorList>
    </citation>
    <scope>NUCLEOTIDE SEQUENCE [LARGE SCALE GENOMIC DNA]</scope>
</reference>
<organism evidence="1 2">
    <name type="scientific">Bacillus mobilis</name>
    <dbReference type="NCBI Taxonomy" id="2026190"/>
    <lineage>
        <taxon>Bacteria</taxon>
        <taxon>Bacillati</taxon>
        <taxon>Bacillota</taxon>
        <taxon>Bacilli</taxon>
        <taxon>Bacillales</taxon>
        <taxon>Bacillaceae</taxon>
        <taxon>Bacillus</taxon>
        <taxon>Bacillus cereus group</taxon>
    </lineage>
</organism>
<dbReference type="Proteomes" id="UP000194439">
    <property type="component" value="Unassembled WGS sequence"/>
</dbReference>
<dbReference type="AlphaFoldDB" id="A0A1Y6AYK8"/>
<protein>
    <submittedName>
        <fullName evidence="1">Uncharacterized protein</fullName>
    </submittedName>
</protein>
<dbReference type="EMBL" id="FWZD01000077">
    <property type="protein sequence ID" value="SME51256.1"/>
    <property type="molecule type" value="Genomic_DNA"/>
</dbReference>
<gene>
    <name evidence="1" type="ORF">BACERE00185_05670</name>
</gene>
<proteinExistence type="predicted"/>
<sequence>MFKGAPVTNPRNGKEFDLEDIVLESYLDSESEMEQKQRIHDKFQKTLDYGEKRRKELNLD</sequence>
<dbReference type="RefSeq" id="WP_088030105.1">
    <property type="nucleotide sequence ID" value="NZ_FWZD01000077.1"/>
</dbReference>
<evidence type="ECO:0000313" key="1">
    <source>
        <dbReference type="EMBL" id="SME51256.1"/>
    </source>
</evidence>
<name>A0A1Y6AYK8_9BACI</name>